<comment type="caution">
    <text evidence="4">The sequence shown here is derived from an EMBL/GenBank/DDBJ whole genome shotgun (WGS) entry which is preliminary data.</text>
</comment>
<protein>
    <submittedName>
        <fullName evidence="4">NAD-dependent epimerase/dehydratase family protein</fullName>
    </submittedName>
</protein>
<dbReference type="EMBL" id="BAABAV010000001">
    <property type="protein sequence ID" value="GAA4268213.1"/>
    <property type="molecule type" value="Genomic_DNA"/>
</dbReference>
<evidence type="ECO:0000256" key="1">
    <source>
        <dbReference type="ARBA" id="ARBA00023002"/>
    </source>
</evidence>
<proteinExistence type="inferred from homology"/>
<gene>
    <name evidence="4" type="ORF">GCM10022257_03140</name>
</gene>
<comment type="similarity">
    <text evidence="2">Belongs to the NAD(P)-dependent epimerase/dehydratase family. Dihydroflavonol-4-reductase subfamily.</text>
</comment>
<dbReference type="Proteomes" id="UP001500027">
    <property type="component" value="Unassembled WGS sequence"/>
</dbReference>
<dbReference type="SUPFAM" id="SSF51735">
    <property type="entry name" value="NAD(P)-binding Rossmann-fold domains"/>
    <property type="match status" value="1"/>
</dbReference>
<dbReference type="PANTHER" id="PTHR10366">
    <property type="entry name" value="NAD DEPENDENT EPIMERASE/DEHYDRATASE"/>
    <property type="match status" value="1"/>
</dbReference>
<organism evidence="4 5">
    <name type="scientific">Hyunsoonleella aestuarii</name>
    <dbReference type="NCBI Taxonomy" id="912802"/>
    <lineage>
        <taxon>Bacteria</taxon>
        <taxon>Pseudomonadati</taxon>
        <taxon>Bacteroidota</taxon>
        <taxon>Flavobacteriia</taxon>
        <taxon>Flavobacteriales</taxon>
        <taxon>Flavobacteriaceae</taxon>
    </lineage>
</organism>
<dbReference type="RefSeq" id="WP_139001813.1">
    <property type="nucleotide sequence ID" value="NZ_BAABAV010000001.1"/>
</dbReference>
<dbReference type="InterPro" id="IPR050425">
    <property type="entry name" value="NAD(P)_dehydrat-like"/>
</dbReference>
<keyword evidence="5" id="KW-1185">Reference proteome</keyword>
<evidence type="ECO:0000256" key="2">
    <source>
        <dbReference type="ARBA" id="ARBA00023445"/>
    </source>
</evidence>
<dbReference type="InterPro" id="IPR036291">
    <property type="entry name" value="NAD(P)-bd_dom_sf"/>
</dbReference>
<feature type="domain" description="NAD-dependent epimerase/dehydratase" evidence="3">
    <location>
        <begin position="3"/>
        <end position="232"/>
    </location>
</feature>
<accession>A0ABP8E7M8</accession>
<evidence type="ECO:0000313" key="5">
    <source>
        <dbReference type="Proteomes" id="UP001500027"/>
    </source>
</evidence>
<dbReference type="InterPro" id="IPR001509">
    <property type="entry name" value="Epimerase_deHydtase"/>
</dbReference>
<dbReference type="Pfam" id="PF01370">
    <property type="entry name" value="Epimerase"/>
    <property type="match status" value="1"/>
</dbReference>
<evidence type="ECO:0000313" key="4">
    <source>
        <dbReference type="EMBL" id="GAA4268213.1"/>
    </source>
</evidence>
<reference evidence="5" key="1">
    <citation type="journal article" date="2019" name="Int. J. Syst. Evol. Microbiol.">
        <title>The Global Catalogue of Microorganisms (GCM) 10K type strain sequencing project: providing services to taxonomists for standard genome sequencing and annotation.</title>
        <authorList>
            <consortium name="The Broad Institute Genomics Platform"/>
            <consortium name="The Broad Institute Genome Sequencing Center for Infectious Disease"/>
            <person name="Wu L."/>
            <person name="Ma J."/>
        </authorList>
    </citation>
    <scope>NUCLEOTIDE SEQUENCE [LARGE SCALE GENOMIC DNA]</scope>
    <source>
        <strain evidence="5">JCM 17452</strain>
    </source>
</reference>
<evidence type="ECO:0000259" key="3">
    <source>
        <dbReference type="Pfam" id="PF01370"/>
    </source>
</evidence>
<dbReference type="Gene3D" id="3.40.50.720">
    <property type="entry name" value="NAD(P)-binding Rossmann-like Domain"/>
    <property type="match status" value="1"/>
</dbReference>
<dbReference type="PANTHER" id="PTHR10366:SF564">
    <property type="entry name" value="STEROL-4-ALPHA-CARBOXYLATE 3-DEHYDROGENASE, DECARBOXYLATING"/>
    <property type="match status" value="1"/>
</dbReference>
<sequence>MKVFVTGATGYVGHQLAKKLANQNYKVIALVRNLNSENIPKHVNIIPVKGDICNYDSIEKSIVGCDYVFHTAAYTNLKCKNINNFYSANVKGTENILKASQKHHIKKVIYTSTLAVHGPSYKSIAITEDQPRLISYSNDYELTKGVSEELVFSYIKKGLPCAILNVTRVYGPGLKTFTSGVNTLISKIANNDFLIVPAKLNVTTNYVFIDDVVDAHILAMKKEISNGKYIIGGDNISYETLFEVIKNITKSKIKIVKVNYGIIKTGFAIINITKRFFGMPSGITTKVLDSLFVNRISSSRKAIKDLDYQVTPLNRGLLTTINYLKFAA</sequence>
<name>A0ABP8E7M8_9FLAO</name>
<keyword evidence="1" id="KW-0560">Oxidoreductase</keyword>